<keyword evidence="3" id="KW-1185">Reference proteome</keyword>
<dbReference type="PANTHER" id="PTHR34310:SF5">
    <property type="entry name" value="DUF427 DOMAIN PROTEIN (AFU_ORTHOLOGUE AFUA_3G02220)"/>
    <property type="match status" value="1"/>
</dbReference>
<dbReference type="Gene3D" id="2.170.150.40">
    <property type="entry name" value="Domain of unknown function (DUF427)"/>
    <property type="match status" value="1"/>
</dbReference>
<dbReference type="OrthoDB" id="9815163at2"/>
<gene>
    <name evidence="2" type="ORF">EDM22_05145</name>
</gene>
<feature type="domain" description="DUF427" evidence="1">
    <location>
        <begin position="1"/>
        <end position="87"/>
    </location>
</feature>
<dbReference type="Proteomes" id="UP000275048">
    <property type="component" value="Unassembled WGS sequence"/>
</dbReference>
<evidence type="ECO:0000259" key="1">
    <source>
        <dbReference type="Pfam" id="PF04248"/>
    </source>
</evidence>
<proteinExistence type="predicted"/>
<evidence type="ECO:0000313" key="2">
    <source>
        <dbReference type="EMBL" id="RNB51082.1"/>
    </source>
</evidence>
<dbReference type="PANTHER" id="PTHR34310">
    <property type="entry name" value="DUF427 DOMAIN PROTEIN (AFU_ORTHOLOGUE AFUA_3G02220)"/>
    <property type="match status" value="1"/>
</dbReference>
<sequence length="94" mass="10585">MKAIWNGAVIAESDDTVVVEGNHYFPREAIDERYFASSDNHSVCHWKGTADYFHVEVDGKRNPNAAWFYPTPSAAASEIKDHVAFWRGVEVVEA</sequence>
<reference evidence="2 3" key="1">
    <citation type="submission" date="2018-10" db="EMBL/GenBank/DDBJ databases">
        <title>Isolation, diversity and antibacterial activity of antinobacteria from the wheat rhizosphere soil.</title>
        <authorList>
            <person name="Sun T."/>
        </authorList>
    </citation>
    <scope>NUCLEOTIDE SEQUENCE [LARGE SCALE GENOMIC DNA]</scope>
    <source>
        <strain evidence="2 3">SJ-23</strain>
    </source>
</reference>
<dbReference type="EMBL" id="RHHB01000005">
    <property type="protein sequence ID" value="RNB51082.1"/>
    <property type="molecule type" value="Genomic_DNA"/>
</dbReference>
<organism evidence="2 3">
    <name type="scientific">Agromyces tardus</name>
    <dbReference type="NCBI Taxonomy" id="2583849"/>
    <lineage>
        <taxon>Bacteria</taxon>
        <taxon>Bacillati</taxon>
        <taxon>Actinomycetota</taxon>
        <taxon>Actinomycetes</taxon>
        <taxon>Micrococcales</taxon>
        <taxon>Microbacteriaceae</taxon>
        <taxon>Agromyces</taxon>
    </lineage>
</organism>
<protein>
    <submittedName>
        <fullName evidence="2">DUF427 domain-containing protein</fullName>
    </submittedName>
</protein>
<accession>A0A3M8AIN8</accession>
<evidence type="ECO:0000313" key="3">
    <source>
        <dbReference type="Proteomes" id="UP000275048"/>
    </source>
</evidence>
<comment type="caution">
    <text evidence="2">The sequence shown here is derived from an EMBL/GenBank/DDBJ whole genome shotgun (WGS) entry which is preliminary data.</text>
</comment>
<dbReference type="Pfam" id="PF04248">
    <property type="entry name" value="NTP_transf_9"/>
    <property type="match status" value="1"/>
</dbReference>
<dbReference type="RefSeq" id="WP_122935995.1">
    <property type="nucleotide sequence ID" value="NZ_JBHSNT010000008.1"/>
</dbReference>
<dbReference type="InterPro" id="IPR038694">
    <property type="entry name" value="DUF427_sf"/>
</dbReference>
<dbReference type="InterPro" id="IPR007361">
    <property type="entry name" value="DUF427"/>
</dbReference>
<name>A0A3M8AIN8_9MICO</name>
<dbReference type="AlphaFoldDB" id="A0A3M8AIN8"/>